<proteinExistence type="predicted"/>
<organism evidence="1 2">
    <name type="scientific">Methylobacterium mesophilicum SR1.6/6</name>
    <dbReference type="NCBI Taxonomy" id="908290"/>
    <lineage>
        <taxon>Bacteria</taxon>
        <taxon>Pseudomonadati</taxon>
        <taxon>Pseudomonadota</taxon>
        <taxon>Alphaproteobacteria</taxon>
        <taxon>Hyphomicrobiales</taxon>
        <taxon>Methylobacteriaceae</taxon>
        <taxon>Methylobacterium</taxon>
    </lineage>
</organism>
<sequence length="74" mass="8600">MDDVSSEDEMIDTVLSPLKDEGKRINLRKYLDTITSDQISDEELKKLWWSSSADVVFHDGAALRTFLRKVRDRL</sequence>
<dbReference type="EMBL" id="CP043538">
    <property type="protein sequence ID" value="QGY06405.1"/>
    <property type="molecule type" value="Genomic_DNA"/>
</dbReference>
<dbReference type="OrthoDB" id="7999852at2"/>
<dbReference type="Proteomes" id="UP000012488">
    <property type="component" value="Chromosome"/>
</dbReference>
<evidence type="ECO:0000313" key="1">
    <source>
        <dbReference type="EMBL" id="QGY06405.1"/>
    </source>
</evidence>
<protein>
    <submittedName>
        <fullName evidence="1">Uncharacterized protein</fullName>
    </submittedName>
</protein>
<dbReference type="KEGG" id="mmes:MMSR116_28940"/>
<reference evidence="1 2" key="1">
    <citation type="journal article" date="2012" name="Genet. Mol. Biol.">
        <title>Analysis of 16S rRNA and mxaF genes revealing insights into Methylobacterium niche-specific plant association.</title>
        <authorList>
            <person name="Dourado M.N."/>
            <person name="Andreote F.D."/>
            <person name="Dini-Andreote F."/>
            <person name="Conti R."/>
            <person name="Araujo J.M."/>
            <person name="Araujo W.L."/>
        </authorList>
    </citation>
    <scope>NUCLEOTIDE SEQUENCE [LARGE SCALE GENOMIC DNA]</scope>
    <source>
        <strain evidence="1 2">SR1.6/6</strain>
    </source>
</reference>
<accession>A0A6B9G5L4</accession>
<gene>
    <name evidence="1" type="ORF">MMSR116_28940</name>
</gene>
<evidence type="ECO:0000313" key="2">
    <source>
        <dbReference type="Proteomes" id="UP000012488"/>
    </source>
</evidence>
<dbReference type="AlphaFoldDB" id="A0A6B9G5L4"/>
<reference evidence="1 2" key="2">
    <citation type="journal article" date="2013" name="Genome Announc.">
        <title>Draft Genome Sequence of Methylobacterium mesophilicum Strain SR1.6/6, Isolated from Citrus sinensis.</title>
        <authorList>
            <person name="Marinho Almeida D."/>
            <person name="Dini-Andreote F."/>
            <person name="Camargo Neves A.A."/>
            <person name="Juca Ramos R.T."/>
            <person name="Andreote F.D."/>
            <person name="Carneiro A.R."/>
            <person name="Oliveira de Souza Lima A."/>
            <person name="Caracciolo Gomes de Sa P.H."/>
            <person name="Ribeiro Barbosa M.S."/>
            <person name="Araujo W.L."/>
            <person name="Silva A."/>
        </authorList>
    </citation>
    <scope>NUCLEOTIDE SEQUENCE [LARGE SCALE GENOMIC DNA]</scope>
    <source>
        <strain evidence="1 2">SR1.6/6</strain>
    </source>
</reference>
<name>A0A6B9G5L4_9HYPH</name>